<keyword evidence="1" id="KW-1133">Transmembrane helix</keyword>
<protein>
    <submittedName>
        <fullName evidence="2">ANR-like protein</fullName>
    </submittedName>
</protein>
<gene>
    <name evidence="2" type="ORF">MAR_035235</name>
</gene>
<evidence type="ECO:0000256" key="1">
    <source>
        <dbReference type="SAM" id="Phobius"/>
    </source>
</evidence>
<proteinExistence type="predicted"/>
<keyword evidence="3" id="KW-1185">Reference proteome</keyword>
<organism evidence="2 3">
    <name type="scientific">Mya arenaria</name>
    <name type="common">Soft-shell clam</name>
    <dbReference type="NCBI Taxonomy" id="6604"/>
    <lineage>
        <taxon>Eukaryota</taxon>
        <taxon>Metazoa</taxon>
        <taxon>Spiralia</taxon>
        <taxon>Lophotrochozoa</taxon>
        <taxon>Mollusca</taxon>
        <taxon>Bivalvia</taxon>
        <taxon>Autobranchia</taxon>
        <taxon>Heteroconchia</taxon>
        <taxon>Euheterodonta</taxon>
        <taxon>Imparidentia</taxon>
        <taxon>Neoheterodontei</taxon>
        <taxon>Myida</taxon>
        <taxon>Myoidea</taxon>
        <taxon>Myidae</taxon>
        <taxon>Mya</taxon>
    </lineage>
</organism>
<sequence>MGIENETRNDNLTNAGINEALAQAEISVLGAILCMALLGYLIVIVVLKEEIQWNANLFSQLVMDITLKFEGNNFPCKLVKPIYVHMLSLNLQTWTTKRVHFMTAIAMILSGFFLLPQLFIVSYKQSLNRAHDCIDNFCKRNSGQCRHLIPVYSYQFMLFHK</sequence>
<dbReference type="Proteomes" id="UP001164746">
    <property type="component" value="Chromosome 7"/>
</dbReference>
<accession>A0ABY7EP48</accession>
<feature type="transmembrane region" description="Helical" evidence="1">
    <location>
        <begin position="99"/>
        <end position="121"/>
    </location>
</feature>
<name>A0ABY7EP48_MYAAR</name>
<keyword evidence="1" id="KW-0472">Membrane</keyword>
<reference evidence="2" key="1">
    <citation type="submission" date="2022-11" db="EMBL/GenBank/DDBJ databases">
        <title>Centuries of genome instability and evolution in soft-shell clam transmissible cancer (bioRxiv).</title>
        <authorList>
            <person name="Hart S.F.M."/>
            <person name="Yonemitsu M.A."/>
            <person name="Giersch R.M."/>
            <person name="Beal B.F."/>
            <person name="Arriagada G."/>
            <person name="Davis B.W."/>
            <person name="Ostrander E.A."/>
            <person name="Goff S.P."/>
            <person name="Metzger M.J."/>
        </authorList>
    </citation>
    <scope>NUCLEOTIDE SEQUENCE</scope>
    <source>
        <strain evidence="2">MELC-2E11</strain>
        <tissue evidence="2">Siphon/mantle</tissue>
    </source>
</reference>
<dbReference type="EMBL" id="CP111018">
    <property type="protein sequence ID" value="WAR10159.1"/>
    <property type="molecule type" value="Genomic_DNA"/>
</dbReference>
<evidence type="ECO:0000313" key="2">
    <source>
        <dbReference type="EMBL" id="WAR10159.1"/>
    </source>
</evidence>
<evidence type="ECO:0000313" key="3">
    <source>
        <dbReference type="Proteomes" id="UP001164746"/>
    </source>
</evidence>
<keyword evidence="1" id="KW-0812">Transmembrane</keyword>
<feature type="transmembrane region" description="Helical" evidence="1">
    <location>
        <begin position="26"/>
        <end position="47"/>
    </location>
</feature>